<name>A0A667WZV0_9TELE</name>
<reference evidence="1" key="3">
    <citation type="submission" date="2025-09" db="UniProtKB">
        <authorList>
            <consortium name="Ensembl"/>
        </authorList>
    </citation>
    <scope>IDENTIFICATION</scope>
</reference>
<dbReference type="Ensembl" id="ENSMMDT00005008603.1">
    <property type="protein sequence ID" value="ENSMMDP00005008362.1"/>
    <property type="gene ID" value="ENSMMDG00005004630.1"/>
</dbReference>
<dbReference type="GeneTree" id="ENSGT00940000178458"/>
<reference evidence="1" key="2">
    <citation type="submission" date="2025-08" db="UniProtKB">
        <authorList>
            <consortium name="Ensembl"/>
        </authorList>
    </citation>
    <scope>IDENTIFICATION</scope>
</reference>
<evidence type="ECO:0000313" key="1">
    <source>
        <dbReference type="Ensembl" id="ENSMMDP00005008362.1"/>
    </source>
</evidence>
<proteinExistence type="predicted"/>
<protein>
    <submittedName>
        <fullName evidence="1">Uncharacterized protein</fullName>
    </submittedName>
</protein>
<dbReference type="Proteomes" id="UP000472263">
    <property type="component" value="Chromosome 6"/>
</dbReference>
<reference evidence="1" key="1">
    <citation type="submission" date="2019-06" db="EMBL/GenBank/DDBJ databases">
        <authorList>
            <consortium name="Wellcome Sanger Institute Data Sharing"/>
        </authorList>
    </citation>
    <scope>NUCLEOTIDE SEQUENCE [LARGE SCALE GENOMIC DNA]</scope>
</reference>
<sequence length="47" mass="5144">MAAAAPDCGVKPLQNAMKMAKVAIQLDGGNRHKVPGRRRGCWRVERV</sequence>
<dbReference type="InParanoid" id="A0A667WZV0"/>
<organism evidence="1 2">
    <name type="scientific">Myripristis murdjan</name>
    <name type="common">pinecone soldierfish</name>
    <dbReference type="NCBI Taxonomy" id="586833"/>
    <lineage>
        <taxon>Eukaryota</taxon>
        <taxon>Metazoa</taxon>
        <taxon>Chordata</taxon>
        <taxon>Craniata</taxon>
        <taxon>Vertebrata</taxon>
        <taxon>Euteleostomi</taxon>
        <taxon>Actinopterygii</taxon>
        <taxon>Neopterygii</taxon>
        <taxon>Teleostei</taxon>
        <taxon>Neoteleostei</taxon>
        <taxon>Acanthomorphata</taxon>
        <taxon>Holocentriformes</taxon>
        <taxon>Holocentridae</taxon>
        <taxon>Myripristis</taxon>
    </lineage>
</organism>
<accession>A0A667WZV0</accession>
<evidence type="ECO:0000313" key="2">
    <source>
        <dbReference type="Proteomes" id="UP000472263"/>
    </source>
</evidence>
<keyword evidence="2" id="KW-1185">Reference proteome</keyword>
<dbReference type="AlphaFoldDB" id="A0A667WZV0"/>